<keyword evidence="1" id="KW-1185">Reference proteome</keyword>
<dbReference type="GeneID" id="108987878"/>
<dbReference type="InterPro" id="IPR008395">
    <property type="entry name" value="Agenet-like_dom"/>
</dbReference>
<name>A0A2I4EAP3_JUGRE</name>
<dbReference type="RefSeq" id="XP_018816468.2">
    <property type="nucleotide sequence ID" value="XM_018960923.2"/>
</dbReference>
<dbReference type="SMART" id="SM00743">
    <property type="entry name" value="Agenet"/>
    <property type="match status" value="4"/>
</dbReference>
<sequence length="308" mass="34984">MPPKPITTTPSSFFPRGTPVEIGSHDAGFVGSWFAGTVLSSNRSKYSVQYETLVSDLDPAEPLCETLHVSQVRPVPPGETRGCFLVGDNVDAYWNDGWWEGVVTEDLGGGRFEVFFRVSEEQIEFGKEHLRLHRDWVSGKWVPPFEQQEVGKVSNAAGIVASEAKTTQEIFIKGTIVEVSSDEDGFRGAWFAASIVEAVEKDKFLVQYQNLRADDDSCFLREEIDTLHIRPYPPETLVVDRFNLFEEVDASYNDGWWVGVISKVRVGSKYLVYFRDTDEEMEFEHSDLRPHQDWIDSKWVIASRALNF</sequence>
<dbReference type="STRING" id="51240.A0A2I4EAP3"/>
<evidence type="ECO:0000313" key="2">
    <source>
        <dbReference type="RefSeq" id="XP_018816468.2"/>
    </source>
</evidence>
<protein>
    <submittedName>
        <fullName evidence="2">Protein AGENET DOMAIN (AGD)-CONTAINING P1-like isoform X1</fullName>
    </submittedName>
</protein>
<dbReference type="Pfam" id="PF05641">
    <property type="entry name" value="Agenet"/>
    <property type="match status" value="3"/>
</dbReference>
<accession>A0A2I4EAP3</accession>
<dbReference type="Proteomes" id="UP000235220">
    <property type="component" value="Chromosome 11"/>
</dbReference>
<dbReference type="PANTHER" id="PTHR31917:SF147">
    <property type="entry name" value="AGENET DOMAIN-CONTAINING PROTEIN"/>
    <property type="match status" value="1"/>
</dbReference>
<dbReference type="Gramene" id="Jr11_04410_p1">
    <property type="protein sequence ID" value="cds.Jr11_04410_p1"/>
    <property type="gene ID" value="Jr11_04410"/>
</dbReference>
<reference evidence="2" key="1">
    <citation type="submission" date="2025-08" db="UniProtKB">
        <authorList>
            <consortium name="RefSeq"/>
        </authorList>
    </citation>
    <scope>IDENTIFICATION</scope>
    <source>
        <tissue evidence="2">Leaves</tissue>
    </source>
</reference>
<dbReference type="CDD" id="cd20406">
    <property type="entry name" value="Tudor_Agenet_AtDUF_rpt2_4"/>
    <property type="match status" value="2"/>
</dbReference>
<dbReference type="AlphaFoldDB" id="A0A2I4EAP3"/>
<gene>
    <name evidence="2" type="primary">LOC108987878</name>
</gene>
<organism evidence="1 2">
    <name type="scientific">Juglans regia</name>
    <name type="common">English walnut</name>
    <dbReference type="NCBI Taxonomy" id="51240"/>
    <lineage>
        <taxon>Eukaryota</taxon>
        <taxon>Viridiplantae</taxon>
        <taxon>Streptophyta</taxon>
        <taxon>Embryophyta</taxon>
        <taxon>Tracheophyta</taxon>
        <taxon>Spermatophyta</taxon>
        <taxon>Magnoliopsida</taxon>
        <taxon>eudicotyledons</taxon>
        <taxon>Gunneridae</taxon>
        <taxon>Pentapetalae</taxon>
        <taxon>rosids</taxon>
        <taxon>fabids</taxon>
        <taxon>Fagales</taxon>
        <taxon>Juglandaceae</taxon>
        <taxon>Juglans</taxon>
    </lineage>
</organism>
<dbReference type="FunCoup" id="A0A2I4EAP3">
    <property type="interactions" value="871"/>
</dbReference>
<dbReference type="CDD" id="cd20405">
    <property type="entry name" value="Tudor_Agenet_AtDUF_rpt1_3"/>
    <property type="match status" value="2"/>
</dbReference>
<evidence type="ECO:0000313" key="1">
    <source>
        <dbReference type="Proteomes" id="UP000235220"/>
    </source>
</evidence>
<dbReference type="PANTHER" id="PTHR31917">
    <property type="entry name" value="AGENET DOMAIN-CONTAINING PROTEIN-RELATED"/>
    <property type="match status" value="1"/>
</dbReference>
<dbReference type="KEGG" id="jre:108987878"/>
<dbReference type="Gene3D" id="2.30.30.140">
    <property type="match status" value="2"/>
</dbReference>
<proteinExistence type="predicted"/>
<dbReference type="InterPro" id="IPR014002">
    <property type="entry name" value="Agenet_dom_plant"/>
</dbReference>
<dbReference type="OrthoDB" id="2020707at2759"/>